<dbReference type="PANTHER" id="PTHR31966">
    <property type="entry name" value="OS01G0783500 PROTEIN"/>
    <property type="match status" value="1"/>
</dbReference>
<evidence type="ECO:0000313" key="4">
    <source>
        <dbReference type="Proteomes" id="UP000593574"/>
    </source>
</evidence>
<dbReference type="AlphaFoldDB" id="A0A7J9ATU0"/>
<dbReference type="Pfam" id="PF00582">
    <property type="entry name" value="Usp"/>
    <property type="match status" value="1"/>
</dbReference>
<comment type="caution">
    <text evidence="3">The sequence shown here is derived from an EMBL/GenBank/DDBJ whole genome shotgun (WGS) entry which is preliminary data.</text>
</comment>
<proteinExistence type="predicted"/>
<dbReference type="Gene3D" id="3.40.50.620">
    <property type="entry name" value="HUPs"/>
    <property type="match status" value="1"/>
</dbReference>
<feature type="non-terminal residue" evidence="3">
    <location>
        <position position="240"/>
    </location>
</feature>
<keyword evidence="4" id="KW-1185">Reference proteome</keyword>
<name>A0A7J9ATU0_9ROSI</name>
<dbReference type="InterPro" id="IPR006016">
    <property type="entry name" value="UspA"/>
</dbReference>
<dbReference type="InterPro" id="IPR044162">
    <property type="entry name" value="PHOS32/34"/>
</dbReference>
<sequence length="240" mass="27781">NLVTLRLFHRALIAIFSISPQNDYFLCNESSIEAGPSGFTPHFSPDPTHIATCPVDRYSNRWCPTSHRHHRRLERRERLCLLMVCSELPSSRRRSDTPSRLSDVRPLRSQLGKLENEFDFFTTTKANRLAQPLVDAQILFKIHIVKDHDLKERLYLKVERLGLSAVFMGSKGFRAAKRTSKGRLGSVNDYCIHHCICTVVVVRYPDEEETEKKKITGEDAELQPVPEEELEYYDAEEEHR</sequence>
<evidence type="ECO:0000313" key="3">
    <source>
        <dbReference type="EMBL" id="MBA0727495.1"/>
    </source>
</evidence>
<gene>
    <name evidence="3" type="ORF">Golax_000476</name>
</gene>
<dbReference type="EMBL" id="JABEZV010000013">
    <property type="protein sequence ID" value="MBA0727495.1"/>
    <property type="molecule type" value="Genomic_DNA"/>
</dbReference>
<dbReference type="PANTHER" id="PTHR31966:SF3">
    <property type="entry name" value="OS05G0501700 PROTEIN"/>
    <property type="match status" value="1"/>
</dbReference>
<evidence type="ECO:0000259" key="2">
    <source>
        <dbReference type="Pfam" id="PF00582"/>
    </source>
</evidence>
<feature type="compositionally biased region" description="Acidic residues" evidence="1">
    <location>
        <begin position="218"/>
        <end position="240"/>
    </location>
</feature>
<feature type="region of interest" description="Disordered" evidence="1">
    <location>
        <begin position="209"/>
        <end position="240"/>
    </location>
</feature>
<protein>
    <recommendedName>
        <fullName evidence="2">UspA domain-containing protein</fullName>
    </recommendedName>
</protein>
<reference evidence="3 4" key="1">
    <citation type="journal article" date="2019" name="Genome Biol. Evol.">
        <title>Insights into the evolution of the New World diploid cottons (Gossypium, subgenus Houzingenia) based on genome sequencing.</title>
        <authorList>
            <person name="Grover C.E."/>
            <person name="Arick M.A. 2nd"/>
            <person name="Thrash A."/>
            <person name="Conover J.L."/>
            <person name="Sanders W.S."/>
            <person name="Peterson D.G."/>
            <person name="Frelichowski J.E."/>
            <person name="Scheffler J.A."/>
            <person name="Scheffler B.E."/>
            <person name="Wendel J.F."/>
        </authorList>
    </citation>
    <scope>NUCLEOTIDE SEQUENCE [LARGE SCALE GENOMIC DNA]</scope>
    <source>
        <strain evidence="3">4</strain>
        <tissue evidence="3">Leaf</tissue>
    </source>
</reference>
<organism evidence="3 4">
    <name type="scientific">Gossypium laxum</name>
    <dbReference type="NCBI Taxonomy" id="34288"/>
    <lineage>
        <taxon>Eukaryota</taxon>
        <taxon>Viridiplantae</taxon>
        <taxon>Streptophyta</taxon>
        <taxon>Embryophyta</taxon>
        <taxon>Tracheophyta</taxon>
        <taxon>Spermatophyta</taxon>
        <taxon>Magnoliopsida</taxon>
        <taxon>eudicotyledons</taxon>
        <taxon>Gunneridae</taxon>
        <taxon>Pentapetalae</taxon>
        <taxon>rosids</taxon>
        <taxon>malvids</taxon>
        <taxon>Malvales</taxon>
        <taxon>Malvaceae</taxon>
        <taxon>Malvoideae</taxon>
        <taxon>Gossypium</taxon>
    </lineage>
</organism>
<dbReference type="Proteomes" id="UP000593574">
    <property type="component" value="Unassembled WGS sequence"/>
</dbReference>
<accession>A0A7J9ATU0</accession>
<feature type="non-terminal residue" evidence="3">
    <location>
        <position position="1"/>
    </location>
</feature>
<dbReference type="InterPro" id="IPR014729">
    <property type="entry name" value="Rossmann-like_a/b/a_fold"/>
</dbReference>
<evidence type="ECO:0000256" key="1">
    <source>
        <dbReference type="SAM" id="MobiDB-lite"/>
    </source>
</evidence>
<feature type="domain" description="UspA" evidence="2">
    <location>
        <begin position="116"/>
        <end position="203"/>
    </location>
</feature>
<dbReference type="SUPFAM" id="SSF52402">
    <property type="entry name" value="Adenine nucleotide alpha hydrolases-like"/>
    <property type="match status" value="1"/>
</dbReference>